<dbReference type="AlphaFoldDB" id="A0A5A9XRL3"/>
<dbReference type="PROSITE" id="PS51007">
    <property type="entry name" value="CYTC"/>
    <property type="match status" value="1"/>
</dbReference>
<dbReference type="EMBL" id="SRSD01000001">
    <property type="protein sequence ID" value="KAA0895470.1"/>
    <property type="molecule type" value="Genomic_DNA"/>
</dbReference>
<keyword evidence="7" id="KW-1185">Reference proteome</keyword>
<evidence type="ECO:0000256" key="4">
    <source>
        <dbReference type="PROSITE-ProRule" id="PRU00433"/>
    </source>
</evidence>
<comment type="caution">
    <text evidence="6">The sequence shown here is derived from an EMBL/GenBank/DDBJ whole genome shotgun (WGS) entry which is preliminary data.</text>
</comment>
<evidence type="ECO:0000313" key="6">
    <source>
        <dbReference type="EMBL" id="KAA0895470.1"/>
    </source>
</evidence>
<evidence type="ECO:0000256" key="1">
    <source>
        <dbReference type="ARBA" id="ARBA00022617"/>
    </source>
</evidence>
<proteinExistence type="predicted"/>
<reference evidence="6 7" key="1">
    <citation type="submission" date="2019-04" db="EMBL/GenBank/DDBJ databases">
        <title>Geobacter ruber sp. nov., ferric-reducing bacteria isolated from paddy soil.</title>
        <authorList>
            <person name="Xu Z."/>
            <person name="Masuda Y."/>
            <person name="Itoh H."/>
            <person name="Senoo K."/>
        </authorList>
    </citation>
    <scope>NUCLEOTIDE SEQUENCE [LARGE SCALE GENOMIC DNA]</scope>
    <source>
        <strain evidence="6 7">Red88</strain>
    </source>
</reference>
<evidence type="ECO:0000313" key="7">
    <source>
        <dbReference type="Proteomes" id="UP000324298"/>
    </source>
</evidence>
<dbReference type="GO" id="GO:0020037">
    <property type="term" value="F:heme binding"/>
    <property type="evidence" value="ECO:0007669"/>
    <property type="project" value="InterPro"/>
</dbReference>
<keyword evidence="1 4" id="KW-0349">Heme</keyword>
<dbReference type="InterPro" id="IPR036909">
    <property type="entry name" value="Cyt_c-like_dom_sf"/>
</dbReference>
<protein>
    <submittedName>
        <fullName evidence="6">Cytochrome C</fullName>
    </submittedName>
</protein>
<evidence type="ECO:0000256" key="3">
    <source>
        <dbReference type="ARBA" id="ARBA00023004"/>
    </source>
</evidence>
<feature type="domain" description="Cytochrome c" evidence="5">
    <location>
        <begin position="6"/>
        <end position="83"/>
    </location>
</feature>
<evidence type="ECO:0000256" key="2">
    <source>
        <dbReference type="ARBA" id="ARBA00022723"/>
    </source>
</evidence>
<name>A0A5A9XRL3_9BACT</name>
<dbReference type="OrthoDB" id="9779283at2"/>
<gene>
    <name evidence="6" type="ORF">ET418_00080</name>
</gene>
<sequence>MAAVSSSPERGKELFNSAALGTNGKSCASCHPGGSGLEKAAASAPKKLEKVVNQCIVKALKGKALPSGSPDLASLVSYLKTLSPAKTK</sequence>
<keyword evidence="3 4" id="KW-0408">Iron</keyword>
<dbReference type="Pfam" id="PF21342">
    <property type="entry name" value="SoxA-TsdA_cyt-c"/>
    <property type="match status" value="1"/>
</dbReference>
<dbReference type="InterPro" id="IPR009056">
    <property type="entry name" value="Cyt_c-like_dom"/>
</dbReference>
<dbReference type="Proteomes" id="UP000324298">
    <property type="component" value="Unassembled WGS sequence"/>
</dbReference>
<evidence type="ECO:0000259" key="5">
    <source>
        <dbReference type="PROSITE" id="PS51007"/>
    </source>
</evidence>
<accession>A0A5A9XRL3</accession>
<dbReference type="GO" id="GO:0046872">
    <property type="term" value="F:metal ion binding"/>
    <property type="evidence" value="ECO:0007669"/>
    <property type="project" value="UniProtKB-KW"/>
</dbReference>
<dbReference type="Gene3D" id="1.10.760.10">
    <property type="entry name" value="Cytochrome c-like domain"/>
    <property type="match status" value="1"/>
</dbReference>
<dbReference type="GO" id="GO:0009055">
    <property type="term" value="F:electron transfer activity"/>
    <property type="evidence" value="ECO:0007669"/>
    <property type="project" value="InterPro"/>
</dbReference>
<dbReference type="SUPFAM" id="SSF46626">
    <property type="entry name" value="Cytochrome c"/>
    <property type="match status" value="1"/>
</dbReference>
<organism evidence="6 7">
    <name type="scientific">Oryzomonas rubra</name>
    <dbReference type="NCBI Taxonomy" id="2509454"/>
    <lineage>
        <taxon>Bacteria</taxon>
        <taxon>Pseudomonadati</taxon>
        <taxon>Thermodesulfobacteriota</taxon>
        <taxon>Desulfuromonadia</taxon>
        <taxon>Geobacterales</taxon>
        <taxon>Geobacteraceae</taxon>
        <taxon>Oryzomonas</taxon>
    </lineage>
</organism>
<keyword evidence="2 4" id="KW-0479">Metal-binding</keyword>